<dbReference type="Proteomes" id="UP001060085">
    <property type="component" value="Linkage Group LG04"/>
</dbReference>
<reference evidence="2" key="1">
    <citation type="journal article" date="2023" name="Nat. Plants">
        <title>Single-cell RNA sequencing provides a high-resolution roadmap for understanding the multicellular compartmentation of specialized metabolism.</title>
        <authorList>
            <person name="Sun S."/>
            <person name="Shen X."/>
            <person name="Li Y."/>
            <person name="Li Y."/>
            <person name="Wang S."/>
            <person name="Li R."/>
            <person name="Zhang H."/>
            <person name="Shen G."/>
            <person name="Guo B."/>
            <person name="Wei J."/>
            <person name="Xu J."/>
            <person name="St-Pierre B."/>
            <person name="Chen S."/>
            <person name="Sun C."/>
        </authorList>
    </citation>
    <scope>NUCLEOTIDE SEQUENCE [LARGE SCALE GENOMIC DNA]</scope>
</reference>
<proteinExistence type="predicted"/>
<dbReference type="EMBL" id="CM044704">
    <property type="protein sequence ID" value="KAI5668986.1"/>
    <property type="molecule type" value="Genomic_DNA"/>
</dbReference>
<name>A0ACC0B8J4_CATRO</name>
<comment type="caution">
    <text evidence="1">The sequence shown here is derived from an EMBL/GenBank/DDBJ whole genome shotgun (WGS) entry which is preliminary data.</text>
</comment>
<keyword evidence="2" id="KW-1185">Reference proteome</keyword>
<protein>
    <submittedName>
        <fullName evidence="1">Uncharacterized protein</fullName>
    </submittedName>
</protein>
<sequence length="721" mass="82293">MVKFIAVTESRMNTIDVPQRNQETSIRNIENLIGQLVKIVSKRTPGTLPSNIEVNLREYVQAISMTVDEETPKKEGIIMKEECSALEIKKETLPQKMALTDISASINVISISMCEHLGLGTPKPMKMSTNLADISVRYPKGVIEDMLVKVKDLVFPINFVVFDMKEDVDFPIVLGHPFLLTSRENPLKKKAKKDQERNTRKIASNLKNGKRNRSQSSSGMLFIMVKEVEVKAEEEDIKIPKIELEREYEFFSLNTSFPDYTIKIGQEFSISLHMKIVKVLVEFKDIFSWNLDYLGDTLSKLSVGELMEGTWMESLKEKSITNHVCTVTEWVTGPYLNCESHIGVNVLTKKAMRRSYFRPEMREDVENLIRTYLKCQIPANKHHLPMNQYHIFGTPIPFAEWGIDLLGPFPKALSSKNHLVVIRLKRSQMFYGLTRQLLKEQLGNHPLIVSWSGILDSSRIGVKSLRNEAFDENVNNQLIEETLVLLDEISAKAAQRDLQYKRAIVRYHNARVKQSGIKEGDLVLLRNEVSQEDPNWNLDIGWEGLHIINNMQDELLKQKRKKLPLWLTLCSTLCLLPPSLSTLSALTPLLSSRRPPATDIIAYAPAPCCCSSNFVEKSKIYYEKYLEKWKKSSNPVEETSSNKGNVKNKDRGKKPRVGLILEIAFCSCLISYLKILNEFCINIFSFDRAPNFSVLVLPLPIVTENLSDVPLLWGTFRVLLI</sequence>
<evidence type="ECO:0000313" key="1">
    <source>
        <dbReference type="EMBL" id="KAI5668986.1"/>
    </source>
</evidence>
<organism evidence="1 2">
    <name type="scientific">Catharanthus roseus</name>
    <name type="common">Madagascar periwinkle</name>
    <name type="synonym">Vinca rosea</name>
    <dbReference type="NCBI Taxonomy" id="4058"/>
    <lineage>
        <taxon>Eukaryota</taxon>
        <taxon>Viridiplantae</taxon>
        <taxon>Streptophyta</taxon>
        <taxon>Embryophyta</taxon>
        <taxon>Tracheophyta</taxon>
        <taxon>Spermatophyta</taxon>
        <taxon>Magnoliopsida</taxon>
        <taxon>eudicotyledons</taxon>
        <taxon>Gunneridae</taxon>
        <taxon>Pentapetalae</taxon>
        <taxon>asterids</taxon>
        <taxon>lamiids</taxon>
        <taxon>Gentianales</taxon>
        <taxon>Apocynaceae</taxon>
        <taxon>Rauvolfioideae</taxon>
        <taxon>Vinceae</taxon>
        <taxon>Catharanthinae</taxon>
        <taxon>Catharanthus</taxon>
    </lineage>
</organism>
<evidence type="ECO:0000313" key="2">
    <source>
        <dbReference type="Proteomes" id="UP001060085"/>
    </source>
</evidence>
<gene>
    <name evidence="1" type="ORF">M9H77_18839</name>
</gene>
<accession>A0ACC0B8J4</accession>